<dbReference type="SUPFAM" id="SSF159501">
    <property type="entry name" value="EreA/ChaN-like"/>
    <property type="match status" value="1"/>
</dbReference>
<evidence type="ECO:0000313" key="2">
    <source>
        <dbReference type="Proteomes" id="UP000770785"/>
    </source>
</evidence>
<reference evidence="1 2" key="1">
    <citation type="submission" date="2020-03" db="EMBL/GenBank/DDBJ databases">
        <title>Genomic Encyclopedia of Type Strains, Phase IV (KMG-IV): sequencing the most valuable type-strain genomes for metagenomic binning, comparative biology and taxonomic classification.</title>
        <authorList>
            <person name="Goeker M."/>
        </authorList>
    </citation>
    <scope>NUCLEOTIDE SEQUENCE [LARGE SCALE GENOMIC DNA]</scope>
    <source>
        <strain evidence="1 2">DSM 105096</strain>
    </source>
</reference>
<name>A0ABX0X9S5_9BACT</name>
<dbReference type="RefSeq" id="WP_168036312.1">
    <property type="nucleotide sequence ID" value="NZ_JAATJH010000001.1"/>
</dbReference>
<gene>
    <name evidence="1" type="ORF">GGR27_001044</name>
</gene>
<protein>
    <submittedName>
        <fullName evidence="1">Uncharacterized protein</fullName>
    </submittedName>
</protein>
<proteinExistence type="predicted"/>
<comment type="caution">
    <text evidence="1">The sequence shown here is derived from an EMBL/GenBank/DDBJ whole genome shotgun (WGS) entry which is preliminary data.</text>
</comment>
<accession>A0ABX0X9S5</accession>
<keyword evidence="2" id="KW-1185">Reference proteome</keyword>
<sequence length="440" mass="49768">MKYLLLPLCLLLTFCADNPPEEERSFRQPSALDTIGTEALKMSGPVQPLLPLDSINAREGRGELRSSWANNERTRIGQFKTVWGTSDLELEWGLDSLDVKAVNDLENYKLVDATEAILERAADHQVIIFAENHNRPQHRVFTACLLEELYNRGYRHLGLEGVIAGWKNPTGGLMDTALQQRGYPITYRISNIFPLEPEFANLIREATDLGFQLFGYDSNDSSDSERDVQMAEHVINYQKAHPGEKIILHGGWYHAVETDQPKGPDSDARWMAYHYKTLTGDDPLTVYQDALNEKVAEQQTSSPYYDQLVKTRELADLPMVLVDDEGAFYRGPNDDMPFDIITVQAPLDTRDGYGAWQNWACGSCTYGSVNLKEIIAQRQVTYPMMVELRRYYEHEMATPVYAVELRDANFDFPAADVCTGRYQVTLRSSGAPGESFAVEI</sequence>
<dbReference type="Proteomes" id="UP000770785">
    <property type="component" value="Unassembled WGS sequence"/>
</dbReference>
<evidence type="ECO:0000313" key="1">
    <source>
        <dbReference type="EMBL" id="NJC25563.1"/>
    </source>
</evidence>
<dbReference type="EMBL" id="JAATJH010000001">
    <property type="protein sequence ID" value="NJC25563.1"/>
    <property type="molecule type" value="Genomic_DNA"/>
</dbReference>
<organism evidence="1 2">
    <name type="scientific">Neolewinella antarctica</name>
    <dbReference type="NCBI Taxonomy" id="442734"/>
    <lineage>
        <taxon>Bacteria</taxon>
        <taxon>Pseudomonadati</taxon>
        <taxon>Bacteroidota</taxon>
        <taxon>Saprospiria</taxon>
        <taxon>Saprospirales</taxon>
        <taxon>Lewinellaceae</taxon>
        <taxon>Neolewinella</taxon>
    </lineage>
</organism>